<dbReference type="PANTHER" id="PTHR21137:SF3">
    <property type="entry name" value="ODORANT RECEPTOR 30A-RELATED"/>
    <property type="match status" value="1"/>
</dbReference>
<feature type="transmembrane region" description="Helical" evidence="10">
    <location>
        <begin position="276"/>
        <end position="298"/>
    </location>
</feature>
<keyword evidence="8 10" id="KW-0675">Receptor</keyword>
<evidence type="ECO:0000256" key="9">
    <source>
        <dbReference type="ARBA" id="ARBA00023224"/>
    </source>
</evidence>
<evidence type="ECO:0000256" key="1">
    <source>
        <dbReference type="ARBA" id="ARBA00004651"/>
    </source>
</evidence>
<dbReference type="Pfam" id="PF02949">
    <property type="entry name" value="7tm_6"/>
    <property type="match status" value="1"/>
</dbReference>
<organism evidence="11">
    <name type="scientific">Campoletis chlorideae</name>
    <dbReference type="NCBI Taxonomy" id="219166"/>
    <lineage>
        <taxon>Eukaryota</taxon>
        <taxon>Metazoa</taxon>
        <taxon>Ecdysozoa</taxon>
        <taxon>Arthropoda</taxon>
        <taxon>Hexapoda</taxon>
        <taxon>Insecta</taxon>
        <taxon>Pterygota</taxon>
        <taxon>Neoptera</taxon>
        <taxon>Endopterygota</taxon>
        <taxon>Hymenoptera</taxon>
        <taxon>Apocrita</taxon>
        <taxon>Ichneumonoidea</taxon>
        <taxon>Ichneumonidae</taxon>
        <taxon>Campopleginae</taxon>
        <taxon>Dusona group</taxon>
        <taxon>Campoletis</taxon>
    </lineage>
</organism>
<reference evidence="11" key="1">
    <citation type="journal article" date="2018" name="Insect Mol. Biol.">
        <title>An odorant receptor mediates the attractiveness of cis-jasmone to Campoletis chlorideae, the endoparasitoid of Helicoverpa armigera.</title>
        <authorList>
            <person name="Sun Y.L."/>
            <person name="Dong J.F."/>
            <person name="Ning C."/>
            <person name="Ding P.P."/>
            <person name="Huang L.Q."/>
            <person name="Sun J.G."/>
            <person name="Wang C.Z."/>
        </authorList>
    </citation>
    <scope>NUCLEOTIDE SEQUENCE</scope>
    <source>
        <strain evidence="11">CchlOR45</strain>
    </source>
</reference>
<accession>A0A346D403</accession>
<keyword evidence="6 10" id="KW-1133">Transmembrane helix</keyword>
<evidence type="ECO:0000256" key="7">
    <source>
        <dbReference type="ARBA" id="ARBA00023136"/>
    </source>
</evidence>
<sequence>MDIPQSRFYRVNATTLRLVGQWPYQERKSQRIQQILFHISVMTVLLMLIIPTGNMEMKKGIKLIEVWGDMDVMIECLTPMGVQVNSCVKSLNCIVNRDKMKKLLEQIKTDWSNVKREDEIKILTAHSEQGRKLSIIYIASMYATVAIYLTIPLTPIILDVIAPLNESRPREYLYRTEYFVDPDDYYFPIMLHTYIGTIITVLVVAAVDAMFATYVQHVCGILAIIGYRFENLIKIRDTRENPSEHDDQCYKELVRCIDQHYQAAEYVMLVEKSYSMAFMIQTMVSMVLLSMSAVQLLMKFGEREEMIRMIQFNLAQFFHIFYNSWPGQKLLDQSVSLRDSVYSSEWYSLSRRSKVLLKFIMLRTLKPLKLTAGKLYDLSMENFGAVIRASASYFTVFASLR</sequence>
<keyword evidence="3 10" id="KW-0716">Sensory transduction</keyword>
<comment type="similarity">
    <text evidence="10">Belongs to the insect chemoreceptor superfamily. Heteromeric odorant receptor channel (TC 1.A.69) family.</text>
</comment>
<dbReference type="AlphaFoldDB" id="A0A346D403"/>
<comment type="caution">
    <text evidence="10">Lacks conserved residue(s) required for the propagation of feature annotation.</text>
</comment>
<dbReference type="GO" id="GO:0007165">
    <property type="term" value="P:signal transduction"/>
    <property type="evidence" value="ECO:0007669"/>
    <property type="project" value="UniProtKB-KW"/>
</dbReference>
<name>A0A346D403_9HYME</name>
<evidence type="ECO:0000256" key="4">
    <source>
        <dbReference type="ARBA" id="ARBA00022692"/>
    </source>
</evidence>
<keyword evidence="9 10" id="KW-0807">Transducer</keyword>
<feature type="transmembrane region" description="Helical" evidence="10">
    <location>
        <begin position="185"/>
        <end position="204"/>
    </location>
</feature>
<protein>
    <recommendedName>
        <fullName evidence="10">Odorant receptor</fullName>
    </recommendedName>
</protein>
<feature type="transmembrane region" description="Helical" evidence="10">
    <location>
        <begin position="32"/>
        <end position="50"/>
    </location>
</feature>
<dbReference type="GO" id="GO:0004984">
    <property type="term" value="F:olfactory receptor activity"/>
    <property type="evidence" value="ECO:0007669"/>
    <property type="project" value="InterPro"/>
</dbReference>
<dbReference type="GO" id="GO:0005549">
    <property type="term" value="F:odorant binding"/>
    <property type="evidence" value="ECO:0007669"/>
    <property type="project" value="InterPro"/>
</dbReference>
<proteinExistence type="evidence at transcript level"/>
<dbReference type="PANTHER" id="PTHR21137">
    <property type="entry name" value="ODORANT RECEPTOR"/>
    <property type="match status" value="1"/>
</dbReference>
<evidence type="ECO:0000256" key="8">
    <source>
        <dbReference type="ARBA" id="ARBA00023170"/>
    </source>
</evidence>
<evidence type="ECO:0000256" key="3">
    <source>
        <dbReference type="ARBA" id="ARBA00022606"/>
    </source>
</evidence>
<keyword evidence="2" id="KW-1003">Cell membrane</keyword>
<dbReference type="InterPro" id="IPR004117">
    <property type="entry name" value="7tm6_olfct_rcpt"/>
</dbReference>
<comment type="subcellular location">
    <subcellularLocation>
        <location evidence="1 10">Cell membrane</location>
        <topology evidence="1 10">Multi-pass membrane protein</topology>
    </subcellularLocation>
</comment>
<dbReference type="EMBL" id="MG859345">
    <property type="protein sequence ID" value="AXM05173.1"/>
    <property type="molecule type" value="mRNA"/>
</dbReference>
<feature type="transmembrane region" description="Helical" evidence="10">
    <location>
        <begin position="135"/>
        <end position="158"/>
    </location>
</feature>
<evidence type="ECO:0000256" key="10">
    <source>
        <dbReference type="RuleBase" id="RU351113"/>
    </source>
</evidence>
<keyword evidence="4 10" id="KW-0812">Transmembrane</keyword>
<reference evidence="11" key="2">
    <citation type="submission" date="2018-01" db="EMBL/GenBank/DDBJ databases">
        <authorList>
            <person name="Gaut B.S."/>
            <person name="Morton B.R."/>
            <person name="Clegg M.T."/>
            <person name="Duvall M.R."/>
        </authorList>
    </citation>
    <scope>NUCLEOTIDE SEQUENCE</scope>
    <source>
        <strain evidence="11">CchlOR45</strain>
    </source>
</reference>
<evidence type="ECO:0000313" key="11">
    <source>
        <dbReference type="EMBL" id="AXM05173.1"/>
    </source>
</evidence>
<keyword evidence="7 10" id="KW-0472">Membrane</keyword>
<dbReference type="GO" id="GO:0005886">
    <property type="term" value="C:plasma membrane"/>
    <property type="evidence" value="ECO:0007669"/>
    <property type="project" value="UniProtKB-SubCell"/>
</dbReference>
<evidence type="ECO:0000256" key="5">
    <source>
        <dbReference type="ARBA" id="ARBA00022725"/>
    </source>
</evidence>
<evidence type="ECO:0000256" key="6">
    <source>
        <dbReference type="ARBA" id="ARBA00022989"/>
    </source>
</evidence>
<evidence type="ECO:0000256" key="2">
    <source>
        <dbReference type="ARBA" id="ARBA00022475"/>
    </source>
</evidence>
<keyword evidence="5 10" id="KW-0552">Olfaction</keyword>